<name>A0ABS5W7D9_9SPHN</name>
<reference evidence="1 2" key="1">
    <citation type="submission" date="2021-05" db="EMBL/GenBank/DDBJ databases">
        <title>Croceibacterium sp. LX-88 genome sequence.</title>
        <authorList>
            <person name="Luo X."/>
        </authorList>
    </citation>
    <scope>NUCLEOTIDE SEQUENCE [LARGE SCALE GENOMIC DNA]</scope>
    <source>
        <strain evidence="1 2">LX-88</strain>
    </source>
</reference>
<protein>
    <submittedName>
        <fullName evidence="1">DUF4136 domain-containing protein</fullName>
    </submittedName>
</protein>
<accession>A0ABS5W7D9</accession>
<dbReference type="EMBL" id="JAHFVK010000002">
    <property type="protein sequence ID" value="MBT2135663.1"/>
    <property type="molecule type" value="Genomic_DNA"/>
</dbReference>
<dbReference type="RefSeq" id="WP_214537349.1">
    <property type="nucleotide sequence ID" value="NZ_JAHFVK010000002.1"/>
</dbReference>
<proteinExistence type="predicted"/>
<evidence type="ECO:0000313" key="2">
    <source>
        <dbReference type="Proteomes" id="UP000811255"/>
    </source>
</evidence>
<evidence type="ECO:0000313" key="1">
    <source>
        <dbReference type="EMBL" id="MBT2135663.1"/>
    </source>
</evidence>
<keyword evidence="2" id="KW-1185">Reference proteome</keyword>
<comment type="caution">
    <text evidence="1">The sequence shown here is derived from an EMBL/GenBank/DDBJ whole genome shotgun (WGS) entry which is preliminary data.</text>
</comment>
<gene>
    <name evidence="1" type="ORF">KK137_15090</name>
</gene>
<sequence>MAATAWHFARLGFMKSKATGIFAPALAVALAASLGACTTSFVSPVEVTRFTGSEPHLLGQGEIAVRAAPGQDPASLENRVFEDAVAAELTRLGYTVVQGDAPQVAEVRVERFVMQASGGSPVSVGVGAASGSAVNVRHGGVGAAVGIDLTPRPSDQIVTQMRVMIKPAEGGTALWEGGAQFNATANSNYGSIDAAAGRLAGALFGGFPGQSGETIRVR</sequence>
<dbReference type="Proteomes" id="UP000811255">
    <property type="component" value="Unassembled WGS sequence"/>
</dbReference>
<organism evidence="1 2">
    <name type="scientific">Croceibacterium selenioxidans</name>
    <dbReference type="NCBI Taxonomy" id="2838833"/>
    <lineage>
        <taxon>Bacteria</taxon>
        <taxon>Pseudomonadati</taxon>
        <taxon>Pseudomonadota</taxon>
        <taxon>Alphaproteobacteria</taxon>
        <taxon>Sphingomonadales</taxon>
        <taxon>Erythrobacteraceae</taxon>
        <taxon>Croceibacterium</taxon>
    </lineage>
</organism>